<name>A0A6A4HSU3_9AGAR</name>
<protein>
    <submittedName>
        <fullName evidence="2">Uncharacterized protein</fullName>
    </submittedName>
</protein>
<dbReference type="Proteomes" id="UP000799118">
    <property type="component" value="Unassembled WGS sequence"/>
</dbReference>
<evidence type="ECO:0000256" key="1">
    <source>
        <dbReference type="SAM" id="MobiDB-lite"/>
    </source>
</evidence>
<accession>A0A6A4HSU3</accession>
<keyword evidence="3" id="KW-1185">Reference proteome</keyword>
<evidence type="ECO:0000313" key="2">
    <source>
        <dbReference type="EMBL" id="KAE9400064.1"/>
    </source>
</evidence>
<feature type="region of interest" description="Disordered" evidence="1">
    <location>
        <begin position="162"/>
        <end position="194"/>
    </location>
</feature>
<gene>
    <name evidence="2" type="ORF">BT96DRAFT_938955</name>
</gene>
<sequence>MDSYLDYEREGGYVESGKTLRIDGNLMFLVHVIGTIGNLKDWNEEWKSWWANMQPDDRIEGDDISARPDRVDWGPLKVTFSKHGLWPVVLTLFWWGHLSNSDEARSADPENWLNWKLACDDFSWAMRSLVANGLTPLEKKDKSKKKVDAKLKGKRIAVTQGIVAPSSKRHRTEPNPGASAPAAMSLRARPKPRPQRTVRKEVLCTLFYQFRVLTLHKETRFLDIRFTVGISPRLVTVRISIRKF</sequence>
<proteinExistence type="predicted"/>
<dbReference type="OrthoDB" id="2683861at2759"/>
<evidence type="ECO:0000313" key="3">
    <source>
        <dbReference type="Proteomes" id="UP000799118"/>
    </source>
</evidence>
<dbReference type="EMBL" id="ML769461">
    <property type="protein sequence ID" value="KAE9400064.1"/>
    <property type="molecule type" value="Genomic_DNA"/>
</dbReference>
<dbReference type="AlphaFoldDB" id="A0A6A4HSU3"/>
<reference evidence="2" key="1">
    <citation type="journal article" date="2019" name="Environ. Microbiol.">
        <title>Fungal ecological strategies reflected in gene transcription - a case study of two litter decomposers.</title>
        <authorList>
            <person name="Barbi F."/>
            <person name="Kohler A."/>
            <person name="Barry K."/>
            <person name="Baskaran P."/>
            <person name="Daum C."/>
            <person name="Fauchery L."/>
            <person name="Ihrmark K."/>
            <person name="Kuo A."/>
            <person name="LaButti K."/>
            <person name="Lipzen A."/>
            <person name="Morin E."/>
            <person name="Grigoriev I.V."/>
            <person name="Henrissat B."/>
            <person name="Lindahl B."/>
            <person name="Martin F."/>
        </authorList>
    </citation>
    <scope>NUCLEOTIDE SEQUENCE</scope>
    <source>
        <strain evidence="2">JB14</strain>
    </source>
</reference>
<organism evidence="2 3">
    <name type="scientific">Gymnopus androsaceus JB14</name>
    <dbReference type="NCBI Taxonomy" id="1447944"/>
    <lineage>
        <taxon>Eukaryota</taxon>
        <taxon>Fungi</taxon>
        <taxon>Dikarya</taxon>
        <taxon>Basidiomycota</taxon>
        <taxon>Agaricomycotina</taxon>
        <taxon>Agaricomycetes</taxon>
        <taxon>Agaricomycetidae</taxon>
        <taxon>Agaricales</taxon>
        <taxon>Marasmiineae</taxon>
        <taxon>Omphalotaceae</taxon>
        <taxon>Gymnopus</taxon>
    </lineage>
</organism>